<dbReference type="Pfam" id="PF01814">
    <property type="entry name" value="Hemerythrin"/>
    <property type="match status" value="1"/>
</dbReference>
<dbReference type="PANTHER" id="PTHR37164:SF1">
    <property type="entry name" value="BACTERIOHEMERYTHRIN"/>
    <property type="match status" value="1"/>
</dbReference>
<keyword evidence="3" id="KW-0479">Metal-binding</keyword>
<dbReference type="GO" id="GO:0005344">
    <property type="term" value="F:oxygen carrier activity"/>
    <property type="evidence" value="ECO:0007669"/>
    <property type="project" value="UniProtKB-KW"/>
</dbReference>
<keyword evidence="4" id="KW-0408">Iron</keyword>
<dbReference type="InterPro" id="IPR050669">
    <property type="entry name" value="Hemerythrin"/>
</dbReference>
<dbReference type="AlphaFoldDB" id="S7UFG3"/>
<evidence type="ECO:0000256" key="3">
    <source>
        <dbReference type="ARBA" id="ARBA00022723"/>
    </source>
</evidence>
<gene>
    <name evidence="6" type="ORF">dsat_1085</name>
</gene>
<evidence type="ECO:0000256" key="4">
    <source>
        <dbReference type="ARBA" id="ARBA00023004"/>
    </source>
</evidence>
<dbReference type="PANTHER" id="PTHR37164">
    <property type="entry name" value="BACTERIOHEMERYTHRIN"/>
    <property type="match status" value="1"/>
</dbReference>
<organism evidence="6 7">
    <name type="scientific">Alkalidesulfovibrio alkalitolerans DSM 16529</name>
    <dbReference type="NCBI Taxonomy" id="1121439"/>
    <lineage>
        <taxon>Bacteria</taxon>
        <taxon>Pseudomonadati</taxon>
        <taxon>Thermodesulfobacteriota</taxon>
        <taxon>Desulfovibrionia</taxon>
        <taxon>Desulfovibrionales</taxon>
        <taxon>Desulfovibrionaceae</taxon>
        <taxon>Alkalidesulfovibrio</taxon>
    </lineage>
</organism>
<dbReference type="PATRIC" id="fig|1121439.3.peg.2460"/>
<dbReference type="InterPro" id="IPR035938">
    <property type="entry name" value="Hemerythrin-like_sf"/>
</dbReference>
<dbReference type="NCBIfam" id="NF033749">
    <property type="entry name" value="bact_hemeryth"/>
    <property type="match status" value="1"/>
</dbReference>
<dbReference type="RefSeq" id="WP_020887782.1">
    <property type="nucleotide sequence ID" value="NZ_ATHI01000030.1"/>
</dbReference>
<dbReference type="InterPro" id="IPR016131">
    <property type="entry name" value="Haemerythrin_Fe_BS"/>
</dbReference>
<feature type="domain" description="Hemerythrin-like" evidence="5">
    <location>
        <begin position="13"/>
        <end position="122"/>
    </location>
</feature>
<dbReference type="NCBIfam" id="TIGR02481">
    <property type="entry name" value="hemeryth_dom"/>
    <property type="match status" value="1"/>
</dbReference>
<dbReference type="InterPro" id="IPR012827">
    <property type="entry name" value="Hemerythrin_metal-bd"/>
</dbReference>
<dbReference type="STRING" id="1121439.dsat_1085"/>
<dbReference type="Gene3D" id="1.20.120.50">
    <property type="entry name" value="Hemerythrin-like"/>
    <property type="match status" value="1"/>
</dbReference>
<accession>S7UFG3</accession>
<dbReference type="eggNOG" id="COG2703">
    <property type="taxonomic scope" value="Bacteria"/>
</dbReference>
<dbReference type="EMBL" id="ATHI01000030">
    <property type="protein sequence ID" value="EPR30958.1"/>
    <property type="molecule type" value="Genomic_DNA"/>
</dbReference>
<evidence type="ECO:0000256" key="2">
    <source>
        <dbReference type="ARBA" id="ARBA00022621"/>
    </source>
</evidence>
<keyword evidence="2" id="KW-0813">Transport</keyword>
<evidence type="ECO:0000313" key="7">
    <source>
        <dbReference type="Proteomes" id="UP000014975"/>
    </source>
</evidence>
<evidence type="ECO:0000259" key="5">
    <source>
        <dbReference type="Pfam" id="PF01814"/>
    </source>
</evidence>
<dbReference type="InterPro" id="IPR012312">
    <property type="entry name" value="Hemerythrin-like"/>
</dbReference>
<reference evidence="6 7" key="1">
    <citation type="journal article" date="2013" name="Genome Announc.">
        <title>Draft genome sequences for three mercury-methylating, sulfate-reducing bacteria.</title>
        <authorList>
            <person name="Brown S.D."/>
            <person name="Hurt R.A.Jr."/>
            <person name="Gilmour C.C."/>
            <person name="Elias D.A."/>
        </authorList>
    </citation>
    <scope>NUCLEOTIDE SEQUENCE [LARGE SCALE GENOMIC DNA]</scope>
    <source>
        <strain evidence="6 7">DSM 16529</strain>
    </source>
</reference>
<comment type="similarity">
    <text evidence="1">Belongs to the hemerythrin family.</text>
</comment>
<dbReference type="PROSITE" id="PS00550">
    <property type="entry name" value="HEMERYTHRINS"/>
    <property type="match status" value="1"/>
</dbReference>
<keyword evidence="7" id="KW-1185">Reference proteome</keyword>
<dbReference type="Proteomes" id="UP000014975">
    <property type="component" value="Unassembled WGS sequence"/>
</dbReference>
<proteinExistence type="inferred from homology"/>
<comment type="caution">
    <text evidence="6">The sequence shown here is derived from an EMBL/GenBank/DDBJ whole genome shotgun (WGS) entry which is preliminary data.</text>
</comment>
<dbReference type="CDD" id="cd12107">
    <property type="entry name" value="Hemerythrin"/>
    <property type="match status" value="1"/>
</dbReference>
<protein>
    <submittedName>
        <fullName evidence="6">Hemerythrin-like metal-binding protein</fullName>
    </submittedName>
</protein>
<sequence length="135" mass="15601">MSAIRWDDGMCLGIERIDEQHKKLTGLINELYVAFTAGRDRDILSRLIREISDYCLYHFSDEERLMAEAGYPDTEHHTAQHRTFVHKTVDFLVDAADGKEDLSLEVLDFLTDWWIGHIQGTDVRLGEYLKTQGLS</sequence>
<evidence type="ECO:0000256" key="1">
    <source>
        <dbReference type="ARBA" id="ARBA00010587"/>
    </source>
</evidence>
<evidence type="ECO:0000313" key="6">
    <source>
        <dbReference type="EMBL" id="EPR30958.1"/>
    </source>
</evidence>
<dbReference type="SUPFAM" id="SSF47188">
    <property type="entry name" value="Hemerythrin-like"/>
    <property type="match status" value="1"/>
</dbReference>
<dbReference type="OrthoDB" id="9774644at2"/>
<keyword evidence="2" id="KW-0561">Oxygen transport</keyword>
<dbReference type="GO" id="GO:0046872">
    <property type="term" value="F:metal ion binding"/>
    <property type="evidence" value="ECO:0007669"/>
    <property type="project" value="UniProtKB-KW"/>
</dbReference>
<name>S7UFG3_9BACT</name>